<evidence type="ECO:0000313" key="1">
    <source>
        <dbReference type="EMBL" id="SDC33588.1"/>
    </source>
</evidence>
<protein>
    <submittedName>
        <fullName evidence="1">HTH domain-containing protein</fullName>
    </submittedName>
</protein>
<dbReference type="Gene3D" id="1.10.10.10">
    <property type="entry name" value="Winged helix-like DNA-binding domain superfamily/Winged helix DNA-binding domain"/>
    <property type="match status" value="1"/>
</dbReference>
<dbReference type="RefSeq" id="WP_025391541.1">
    <property type="nucleotide sequence ID" value="NZ_FMYU01000004.1"/>
</dbReference>
<dbReference type="SUPFAM" id="SSF46785">
    <property type="entry name" value="Winged helix' DNA-binding domain"/>
    <property type="match status" value="1"/>
</dbReference>
<keyword evidence="2" id="KW-1185">Reference proteome</keyword>
<dbReference type="CDD" id="cd00090">
    <property type="entry name" value="HTH_ARSR"/>
    <property type="match status" value="1"/>
</dbReference>
<sequence>MTIYIDIPKSTIIQILKDIKEKELGGALNTLWWFFNEASKIPTDNWQIKGDPEIIAEDLGLSKVIVYKHIKTLKELNYIKQVDPKKHVYVLNSSMFTRRYFFG</sequence>
<dbReference type="Proteomes" id="UP000199411">
    <property type="component" value="Unassembled WGS sequence"/>
</dbReference>
<evidence type="ECO:0000313" key="2">
    <source>
        <dbReference type="Proteomes" id="UP000199411"/>
    </source>
</evidence>
<dbReference type="InterPro" id="IPR036390">
    <property type="entry name" value="WH_DNA-bd_sf"/>
</dbReference>
<dbReference type="InterPro" id="IPR036388">
    <property type="entry name" value="WH-like_DNA-bd_sf"/>
</dbReference>
<organism evidence="1 2">
    <name type="scientific">Desulfurella multipotens</name>
    <dbReference type="NCBI Taxonomy" id="79269"/>
    <lineage>
        <taxon>Bacteria</taxon>
        <taxon>Pseudomonadati</taxon>
        <taxon>Campylobacterota</taxon>
        <taxon>Desulfurellia</taxon>
        <taxon>Desulfurellales</taxon>
        <taxon>Desulfurellaceae</taxon>
        <taxon>Desulfurella</taxon>
    </lineage>
</organism>
<proteinExistence type="predicted"/>
<name>A0A1G6KRW9_9BACT</name>
<dbReference type="EMBL" id="FMYU01000004">
    <property type="protein sequence ID" value="SDC33588.1"/>
    <property type="molecule type" value="Genomic_DNA"/>
</dbReference>
<reference evidence="2" key="1">
    <citation type="submission" date="2016-10" db="EMBL/GenBank/DDBJ databases">
        <authorList>
            <person name="Varghese N."/>
            <person name="Submissions S."/>
        </authorList>
    </citation>
    <scope>NUCLEOTIDE SEQUENCE [LARGE SCALE GENOMIC DNA]</scope>
    <source>
        <strain evidence="2">DSM 8415</strain>
    </source>
</reference>
<dbReference type="GO" id="GO:0006355">
    <property type="term" value="P:regulation of DNA-templated transcription"/>
    <property type="evidence" value="ECO:0007669"/>
    <property type="project" value="UniProtKB-ARBA"/>
</dbReference>
<dbReference type="OrthoDB" id="9872893at2"/>
<accession>A0A1G6KRW9</accession>
<dbReference type="InterPro" id="IPR011991">
    <property type="entry name" value="ArsR-like_HTH"/>
</dbReference>
<gene>
    <name evidence="1" type="ORF">SAMN05660835_00669</name>
</gene>
<dbReference type="AlphaFoldDB" id="A0A1G6KRW9"/>